<evidence type="ECO:0000256" key="9">
    <source>
        <dbReference type="ARBA" id="ARBA00052017"/>
    </source>
</evidence>
<sequence>MNLVFATNNRHKLEEIQLALGSSFHLQTLSDIGCTEELPETGRTLEANSLEKTKFLADYYNVDCFGDDTGLEIDALGGEPGVDTAYYSGSRDADSNNRKVLEVMKGIENRSARFRTVITLILKGEIYQFEGICDGYILEEAVGTQGFGYNPIFRPEGYDRSMAEMTMEEKNAISHRTRAFGKMVAFLEERL</sequence>
<dbReference type="CDD" id="cd00515">
    <property type="entry name" value="HAM1"/>
    <property type="match status" value="1"/>
</dbReference>
<dbReference type="InterPro" id="IPR029001">
    <property type="entry name" value="ITPase-like_fam"/>
</dbReference>
<comment type="subunit">
    <text evidence="2 10">Homodimer.</text>
</comment>
<dbReference type="InterPro" id="IPR020922">
    <property type="entry name" value="dITP/XTP_pyrophosphatase"/>
</dbReference>
<feature type="binding site" evidence="10">
    <location>
        <begin position="175"/>
        <end position="176"/>
    </location>
    <ligand>
        <name>substrate</name>
    </ligand>
</feature>
<dbReference type="Proteomes" id="UP000198901">
    <property type="component" value="Unassembled WGS sequence"/>
</dbReference>
<dbReference type="HAMAP" id="MF_01405">
    <property type="entry name" value="Non_canon_purine_NTPase"/>
    <property type="match status" value="1"/>
</dbReference>
<evidence type="ECO:0000313" key="13">
    <source>
        <dbReference type="Proteomes" id="UP000198901"/>
    </source>
</evidence>
<dbReference type="Pfam" id="PF01725">
    <property type="entry name" value="Ham1p_like"/>
    <property type="match status" value="1"/>
</dbReference>
<dbReference type="GO" id="GO:0005829">
    <property type="term" value="C:cytosol"/>
    <property type="evidence" value="ECO:0007669"/>
    <property type="project" value="TreeGrafter"/>
</dbReference>
<organism evidence="12 13">
    <name type="scientific">Siphonobacter aquaeclarae</name>
    <dbReference type="NCBI Taxonomy" id="563176"/>
    <lineage>
        <taxon>Bacteria</taxon>
        <taxon>Pseudomonadati</taxon>
        <taxon>Bacteroidota</taxon>
        <taxon>Cytophagia</taxon>
        <taxon>Cytophagales</taxon>
        <taxon>Cytophagaceae</taxon>
        <taxon>Siphonobacter</taxon>
    </lineage>
</organism>
<protein>
    <recommendedName>
        <fullName evidence="10">dITP/XTP pyrophosphatase</fullName>
        <ecNumber evidence="10">3.6.1.66</ecNumber>
    </recommendedName>
    <alternativeName>
        <fullName evidence="10">Non-canonical purine NTP pyrophosphatase</fullName>
    </alternativeName>
    <alternativeName>
        <fullName evidence="10">Non-standard purine NTP pyrophosphatase</fullName>
    </alternativeName>
    <alternativeName>
        <fullName evidence="10">Nucleoside-triphosphate diphosphatase</fullName>
    </alternativeName>
    <alternativeName>
        <fullName evidence="10">Nucleoside-triphosphate pyrophosphatase</fullName>
        <shortName evidence="10">NTPase</shortName>
    </alternativeName>
</protein>
<keyword evidence="13" id="KW-1185">Reference proteome</keyword>
<dbReference type="PANTHER" id="PTHR11067:SF9">
    <property type="entry name" value="INOSINE TRIPHOSPHATE PYROPHOSPHATASE"/>
    <property type="match status" value="1"/>
</dbReference>
<feature type="binding site" evidence="10">
    <location>
        <begin position="147"/>
        <end position="150"/>
    </location>
    <ligand>
        <name>substrate</name>
    </ligand>
</feature>
<dbReference type="EC" id="3.6.1.66" evidence="10"/>
<dbReference type="NCBIfam" id="TIGR00042">
    <property type="entry name" value="RdgB/HAM1 family non-canonical purine NTP pyrophosphatase"/>
    <property type="match status" value="1"/>
</dbReference>
<evidence type="ECO:0000256" key="2">
    <source>
        <dbReference type="ARBA" id="ARBA00011738"/>
    </source>
</evidence>
<evidence type="ECO:0000256" key="1">
    <source>
        <dbReference type="ARBA" id="ARBA00008023"/>
    </source>
</evidence>
<evidence type="ECO:0000256" key="5">
    <source>
        <dbReference type="ARBA" id="ARBA00022801"/>
    </source>
</evidence>
<dbReference type="GO" id="GO:0009146">
    <property type="term" value="P:purine nucleoside triphosphate catabolic process"/>
    <property type="evidence" value="ECO:0007669"/>
    <property type="project" value="UniProtKB-UniRule"/>
</dbReference>
<feature type="binding site" evidence="10">
    <location>
        <begin position="7"/>
        <end position="12"/>
    </location>
    <ligand>
        <name>substrate</name>
    </ligand>
</feature>
<keyword evidence="4 10" id="KW-0547">Nucleotide-binding</keyword>
<name>A0A1G9M7N4_9BACT</name>
<comment type="catalytic activity">
    <reaction evidence="8 10">
        <text>dITP + H2O = dIMP + diphosphate + H(+)</text>
        <dbReference type="Rhea" id="RHEA:28342"/>
        <dbReference type="ChEBI" id="CHEBI:15377"/>
        <dbReference type="ChEBI" id="CHEBI:15378"/>
        <dbReference type="ChEBI" id="CHEBI:33019"/>
        <dbReference type="ChEBI" id="CHEBI:61194"/>
        <dbReference type="ChEBI" id="CHEBI:61382"/>
        <dbReference type="EC" id="3.6.1.66"/>
    </reaction>
</comment>
<dbReference type="STRING" id="563176.SAMN04488090_1484"/>
<gene>
    <name evidence="12" type="ORF">SAMN04488090_1484</name>
</gene>
<dbReference type="RefSeq" id="WP_093199845.1">
    <property type="nucleotide sequence ID" value="NZ_FNGS01000003.1"/>
</dbReference>
<dbReference type="GO" id="GO:0036220">
    <property type="term" value="F:ITP diphosphatase activity"/>
    <property type="evidence" value="ECO:0007669"/>
    <property type="project" value="UniProtKB-UniRule"/>
</dbReference>
<dbReference type="GO" id="GO:0046872">
    <property type="term" value="F:metal ion binding"/>
    <property type="evidence" value="ECO:0007669"/>
    <property type="project" value="UniProtKB-KW"/>
</dbReference>
<evidence type="ECO:0000256" key="11">
    <source>
        <dbReference type="RuleBase" id="RU003781"/>
    </source>
</evidence>
<evidence type="ECO:0000256" key="10">
    <source>
        <dbReference type="HAMAP-Rule" id="MF_01405"/>
    </source>
</evidence>
<reference evidence="12 13" key="1">
    <citation type="submission" date="2016-10" db="EMBL/GenBank/DDBJ databases">
        <authorList>
            <person name="de Groot N.N."/>
        </authorList>
    </citation>
    <scope>NUCLEOTIDE SEQUENCE [LARGE SCALE GENOMIC DNA]</scope>
    <source>
        <strain evidence="12 13">DSM 21668</strain>
    </source>
</reference>
<dbReference type="GO" id="GO:0000166">
    <property type="term" value="F:nucleotide binding"/>
    <property type="evidence" value="ECO:0007669"/>
    <property type="project" value="UniProtKB-KW"/>
</dbReference>
<evidence type="ECO:0000256" key="7">
    <source>
        <dbReference type="ARBA" id="ARBA00023080"/>
    </source>
</evidence>
<dbReference type="Gene3D" id="3.90.950.10">
    <property type="match status" value="1"/>
</dbReference>
<feature type="binding site" evidence="10">
    <location>
        <position position="69"/>
    </location>
    <ligand>
        <name>substrate</name>
    </ligand>
</feature>
<evidence type="ECO:0000256" key="6">
    <source>
        <dbReference type="ARBA" id="ARBA00022842"/>
    </source>
</evidence>
<proteinExistence type="inferred from homology"/>
<evidence type="ECO:0000256" key="8">
    <source>
        <dbReference type="ARBA" id="ARBA00051875"/>
    </source>
</evidence>
<dbReference type="FunFam" id="3.90.950.10:FF:000001">
    <property type="entry name" value="dITP/XTP pyrophosphatase"/>
    <property type="match status" value="1"/>
</dbReference>
<comment type="cofactor">
    <cofactor evidence="10">
        <name>Mg(2+)</name>
        <dbReference type="ChEBI" id="CHEBI:18420"/>
    </cofactor>
    <text evidence="10">Binds 1 Mg(2+) ion per subunit.</text>
</comment>
<keyword evidence="5 10" id="KW-0378">Hydrolase</keyword>
<dbReference type="GO" id="GO:0035870">
    <property type="term" value="F:dITP diphosphatase activity"/>
    <property type="evidence" value="ECO:0007669"/>
    <property type="project" value="UniProtKB-UniRule"/>
</dbReference>
<dbReference type="GO" id="GO:0009117">
    <property type="term" value="P:nucleotide metabolic process"/>
    <property type="evidence" value="ECO:0007669"/>
    <property type="project" value="UniProtKB-KW"/>
</dbReference>
<comment type="caution">
    <text evidence="10">Lacks conserved residue(s) required for the propagation of feature annotation.</text>
</comment>
<dbReference type="EMBL" id="FNGS01000003">
    <property type="protein sequence ID" value="SDL70246.1"/>
    <property type="molecule type" value="Genomic_DNA"/>
</dbReference>
<keyword evidence="3 10" id="KW-0479">Metal-binding</keyword>
<comment type="catalytic activity">
    <reaction evidence="9 10">
        <text>XTP + H2O = XMP + diphosphate + H(+)</text>
        <dbReference type="Rhea" id="RHEA:28610"/>
        <dbReference type="ChEBI" id="CHEBI:15377"/>
        <dbReference type="ChEBI" id="CHEBI:15378"/>
        <dbReference type="ChEBI" id="CHEBI:33019"/>
        <dbReference type="ChEBI" id="CHEBI:57464"/>
        <dbReference type="ChEBI" id="CHEBI:61314"/>
        <dbReference type="EC" id="3.6.1.66"/>
    </reaction>
</comment>
<dbReference type="AlphaFoldDB" id="A0A1G9M7N4"/>
<dbReference type="OrthoDB" id="9807456at2"/>
<evidence type="ECO:0000256" key="3">
    <source>
        <dbReference type="ARBA" id="ARBA00022723"/>
    </source>
</evidence>
<comment type="similarity">
    <text evidence="1 10 11">Belongs to the HAM1 NTPase family.</text>
</comment>
<feature type="binding site" evidence="10">
    <location>
        <position position="170"/>
    </location>
    <ligand>
        <name>substrate</name>
    </ligand>
</feature>
<feature type="active site" description="Proton acceptor" evidence="10">
    <location>
        <position position="68"/>
    </location>
</feature>
<evidence type="ECO:0000313" key="12">
    <source>
        <dbReference type="EMBL" id="SDL70246.1"/>
    </source>
</evidence>
<dbReference type="InterPro" id="IPR002637">
    <property type="entry name" value="RdgB/HAM1"/>
</dbReference>
<comment type="function">
    <text evidence="10">Pyrophosphatase that catalyzes the hydrolysis of nucleoside triphosphates to their monophosphate derivatives, with a high preference for the non-canonical purine nucleotides XTP (xanthosine triphosphate), dITP (deoxyinosine triphosphate) and ITP. Seems to function as a house-cleaning enzyme that removes non-canonical purine nucleotides from the nucleotide pool, thus preventing their incorporation into DNA/RNA and avoiding chromosomal lesions.</text>
</comment>
<dbReference type="GO" id="GO:0036222">
    <property type="term" value="F:XTP diphosphatase activity"/>
    <property type="evidence" value="ECO:0007669"/>
    <property type="project" value="UniProtKB-UniRule"/>
</dbReference>
<evidence type="ECO:0000256" key="4">
    <source>
        <dbReference type="ARBA" id="ARBA00022741"/>
    </source>
</evidence>
<dbReference type="PANTHER" id="PTHR11067">
    <property type="entry name" value="INOSINE TRIPHOSPHATE PYROPHOSPHATASE/HAM1 PROTEIN"/>
    <property type="match status" value="1"/>
</dbReference>
<keyword evidence="7 10" id="KW-0546">Nucleotide metabolism</keyword>
<dbReference type="SUPFAM" id="SSF52972">
    <property type="entry name" value="ITPase-like"/>
    <property type="match status" value="1"/>
</dbReference>
<accession>A0A1G9M7N4</accession>
<keyword evidence="6 10" id="KW-0460">Magnesium</keyword>
<feature type="binding site" evidence="10">
    <location>
        <position position="68"/>
    </location>
    <ligand>
        <name>Mg(2+)</name>
        <dbReference type="ChEBI" id="CHEBI:18420"/>
    </ligand>
</feature>
<comment type="catalytic activity">
    <reaction evidence="10">
        <text>ITP + H2O = IMP + diphosphate + H(+)</text>
        <dbReference type="Rhea" id="RHEA:29399"/>
        <dbReference type="ChEBI" id="CHEBI:15377"/>
        <dbReference type="ChEBI" id="CHEBI:15378"/>
        <dbReference type="ChEBI" id="CHEBI:33019"/>
        <dbReference type="ChEBI" id="CHEBI:58053"/>
        <dbReference type="ChEBI" id="CHEBI:61402"/>
        <dbReference type="EC" id="3.6.1.66"/>
    </reaction>
</comment>
<dbReference type="GO" id="GO:0017111">
    <property type="term" value="F:ribonucleoside triphosphate phosphatase activity"/>
    <property type="evidence" value="ECO:0007669"/>
    <property type="project" value="InterPro"/>
</dbReference>